<evidence type="ECO:0000313" key="2">
    <source>
        <dbReference type="EMBL" id="SPQ99654.1"/>
    </source>
</evidence>
<dbReference type="Proteomes" id="UP000290189">
    <property type="component" value="Unassembled WGS sequence"/>
</dbReference>
<feature type="compositionally biased region" description="Basic and acidic residues" evidence="1">
    <location>
        <begin position="331"/>
        <end position="344"/>
    </location>
</feature>
<reference evidence="2 3" key="1">
    <citation type="submission" date="2018-03" db="EMBL/GenBank/DDBJ databases">
        <authorList>
            <person name="Fogelqvist J."/>
        </authorList>
    </citation>
    <scope>NUCLEOTIDE SEQUENCE [LARGE SCALE GENOMIC DNA]</scope>
</reference>
<feature type="compositionally biased region" description="Acidic residues" evidence="1">
    <location>
        <begin position="321"/>
        <end position="330"/>
    </location>
</feature>
<dbReference type="AlphaFoldDB" id="A0A3P3YHQ2"/>
<protein>
    <submittedName>
        <fullName evidence="2">Uncharacterized protein</fullName>
    </submittedName>
</protein>
<organism evidence="2 3">
    <name type="scientific">Plasmodiophora brassicae</name>
    <name type="common">Clubroot disease agent</name>
    <dbReference type="NCBI Taxonomy" id="37360"/>
    <lineage>
        <taxon>Eukaryota</taxon>
        <taxon>Sar</taxon>
        <taxon>Rhizaria</taxon>
        <taxon>Endomyxa</taxon>
        <taxon>Phytomyxea</taxon>
        <taxon>Plasmodiophorida</taxon>
        <taxon>Plasmodiophoridae</taxon>
        <taxon>Plasmodiophora</taxon>
    </lineage>
</organism>
<geneLocation type="mitochondrion" evidence="2"/>
<evidence type="ECO:0000313" key="3">
    <source>
        <dbReference type="Proteomes" id="UP000290189"/>
    </source>
</evidence>
<keyword evidence="2" id="KW-0496">Mitochondrion</keyword>
<dbReference type="EMBL" id="OVEO01000012">
    <property type="protein sequence ID" value="SPQ99654.1"/>
    <property type="molecule type" value="Genomic_DNA"/>
</dbReference>
<feature type="compositionally biased region" description="Basic residues" evidence="1">
    <location>
        <begin position="345"/>
        <end position="357"/>
    </location>
</feature>
<feature type="compositionally biased region" description="Basic residues" evidence="1">
    <location>
        <begin position="414"/>
        <end position="426"/>
    </location>
</feature>
<evidence type="ECO:0000256" key="1">
    <source>
        <dbReference type="SAM" id="MobiDB-lite"/>
    </source>
</evidence>
<feature type="region of interest" description="Disordered" evidence="1">
    <location>
        <begin position="292"/>
        <end position="426"/>
    </location>
</feature>
<gene>
    <name evidence="2" type="ORF">PLBR_LOCUS6869</name>
</gene>
<name>A0A3P3YHQ2_PLABS</name>
<accession>A0A3P3YHQ2</accession>
<proteinExistence type="predicted"/>
<sequence>MNFGSIRPRADAPRAHAVSRSRNILAILCPCRSKRLPPPRPRRRGNVHPWRPLDPRRFRISAADPTSREVLEGHWNRDRDRWSNKRPLVYCIRLYGFRREDARQAVRVPGGSQVASLQSATRQRIARRASDMTLLGIDGCEDICEETLLSLIVCARYLQSGAWAEVAEAVAEVANDPEAATPVPALDPQGCETLFTKVCNSLNIGGEPDAKARAHKASVILAQRRAKQIRANIALIDSSINLLEADEIAVDSPNVDLSVIKAHVEDSKKLFFSMPHPSDTVAAMDVDAVAPRPAQSNAPDDEPSITEEERSVQTGKKGSAVDEEDTDDEPVLLRRSGDAGDATKVKRSSKRLRTASPRRREDTTTPDGVRTSEEQGTDGSGTRRAVAKPSTGKARRPTAKAAPTASGTPTVKRPVGRPRKHPAPPQ</sequence>